<sequence length="138" mass="15107">MAARMKRRVGAENVAIVEPSERHFYQPIWTLVGAGIKQLSSSGRPTASVIPSGVEWIKARVVDLNPDKNCIHTDNGKEVTIGVLWMVRTQAQKPSAALCSDAVLSPGQPSDCTQPVPGSVVLGPHILIYTHMYRCYWP</sequence>
<dbReference type="Ensembl" id="ENSSSCT00050108354.1">
    <property type="protein sequence ID" value="ENSSSCP00050048061.1"/>
    <property type="gene ID" value="ENSSSCG00050078609.1"/>
</dbReference>
<proteinExistence type="predicted"/>
<dbReference type="Proteomes" id="UP000694725">
    <property type="component" value="Unplaced"/>
</dbReference>
<dbReference type="Ensembl" id="ENSSSCT00045001852.1">
    <property type="protein sequence ID" value="ENSSSCP00045001162.1"/>
    <property type="gene ID" value="ENSSSCG00045001197.1"/>
</dbReference>
<evidence type="ECO:0000313" key="1">
    <source>
        <dbReference type="Ensembl" id="ENSSSCP00055007389.1"/>
    </source>
</evidence>
<dbReference type="Ensembl" id="ENSSSCT00035037927.1">
    <property type="protein sequence ID" value="ENSSSCP00035015110.1"/>
    <property type="gene ID" value="ENSSSCG00035028690.1"/>
</dbReference>
<dbReference type="Ensembl" id="ENSSSCT00065070717.1">
    <property type="protein sequence ID" value="ENSSSCP00065030830.1"/>
    <property type="gene ID" value="ENSSSCG00065051645.1"/>
</dbReference>
<dbReference type="PANTHER" id="PTHR10632">
    <property type="entry name" value="SULFIDE:QUINONE OXIDOREDUCTASE"/>
    <property type="match status" value="1"/>
</dbReference>
<dbReference type="Proteomes" id="UP000694728">
    <property type="component" value="Unplaced"/>
</dbReference>
<dbReference type="InterPro" id="IPR015904">
    <property type="entry name" value="Sulphide_quinone_reductase"/>
</dbReference>
<dbReference type="Proteomes" id="UP000694720">
    <property type="component" value="Unplaced"/>
</dbReference>
<evidence type="ECO:0000313" key="2">
    <source>
        <dbReference type="Proteomes" id="UP000694724"/>
    </source>
</evidence>
<reference evidence="1" key="1">
    <citation type="submission" date="2025-05" db="UniProtKB">
        <authorList>
            <consortium name="Ensembl"/>
        </authorList>
    </citation>
    <scope>IDENTIFICATION</scope>
</reference>
<accession>A0A8D1PN83</accession>
<dbReference type="Proteomes" id="UP000694571">
    <property type="component" value="Unplaced"/>
</dbReference>
<dbReference type="Proteomes" id="UP000694723">
    <property type="component" value="Unplaced"/>
</dbReference>
<dbReference type="InterPro" id="IPR036188">
    <property type="entry name" value="FAD/NAD-bd_sf"/>
</dbReference>
<dbReference type="Proteomes" id="UP000694724">
    <property type="component" value="Unplaced"/>
</dbReference>
<organism evidence="1 2">
    <name type="scientific">Sus scrofa</name>
    <name type="common">Pig</name>
    <dbReference type="NCBI Taxonomy" id="9823"/>
    <lineage>
        <taxon>Eukaryota</taxon>
        <taxon>Metazoa</taxon>
        <taxon>Chordata</taxon>
        <taxon>Craniata</taxon>
        <taxon>Vertebrata</taxon>
        <taxon>Euteleostomi</taxon>
        <taxon>Mammalia</taxon>
        <taxon>Eutheria</taxon>
        <taxon>Laurasiatheria</taxon>
        <taxon>Artiodactyla</taxon>
        <taxon>Suina</taxon>
        <taxon>Suidae</taxon>
        <taxon>Sus</taxon>
    </lineage>
</organism>
<name>A0A8D1PN83_PIG</name>
<dbReference type="PANTHER" id="PTHR10632:SF2">
    <property type="entry name" value="SULFIDE:QUINONE OXIDOREDUCTASE, MITOCHONDRIAL"/>
    <property type="match status" value="1"/>
</dbReference>
<protein>
    <submittedName>
        <fullName evidence="1">Uncharacterized protein</fullName>
    </submittedName>
</protein>
<dbReference type="AlphaFoldDB" id="A0A8D1PN83"/>
<dbReference type="Ensembl" id="ENSSSCT00055009301.1">
    <property type="protein sequence ID" value="ENSSSCP00055007389.1"/>
    <property type="gene ID" value="ENSSSCG00055004712.1"/>
</dbReference>
<dbReference type="Ensembl" id="ENSSSCT00060094952.1">
    <property type="protein sequence ID" value="ENSSSCP00060041076.1"/>
    <property type="gene ID" value="ENSSSCG00060069557.1"/>
</dbReference>
<dbReference type="SUPFAM" id="SSF51905">
    <property type="entry name" value="FAD/NAD(P)-binding domain"/>
    <property type="match status" value="1"/>
</dbReference>
<dbReference type="Gene3D" id="3.50.50.60">
    <property type="entry name" value="FAD/NAD(P)-binding domain"/>
    <property type="match status" value="1"/>
</dbReference>